<keyword evidence="7" id="KW-0282">Flagellum</keyword>
<dbReference type="GO" id="GO:0030694">
    <property type="term" value="C:bacterial-type flagellum basal body, rod"/>
    <property type="evidence" value="ECO:0007669"/>
    <property type="project" value="InterPro"/>
</dbReference>
<keyword evidence="4 6" id="KW-0975">Bacterial flagellum</keyword>
<dbReference type="PIRSF" id="PIRSF002889">
    <property type="entry name" value="Rod_FlgB"/>
    <property type="match status" value="1"/>
</dbReference>
<comment type="function">
    <text evidence="5 6">Structural component of flagellum, the bacterial motility apparatus. Part of the rod structure of flagellar basal body.</text>
</comment>
<protein>
    <recommendedName>
        <fullName evidence="3 6">Flagellar basal body rod protein FlgB</fullName>
    </recommendedName>
</protein>
<comment type="subunit">
    <text evidence="6">The basal body constitutes a major portion of the flagellar organelle and consists of a number of rings mounted on a central rod.</text>
</comment>
<reference evidence="7 8" key="1">
    <citation type="submission" date="2019-08" db="EMBL/GenBank/DDBJ databases">
        <title>In-depth cultivation of the pig gut microbiome towards novel bacterial diversity and tailored functional studies.</title>
        <authorList>
            <person name="Wylensek D."/>
            <person name="Hitch T.C.A."/>
            <person name="Clavel T."/>
        </authorList>
    </citation>
    <scope>NUCLEOTIDE SEQUENCE [LARGE SCALE GENOMIC DNA]</scope>
    <source>
        <strain evidence="7 8">WCA-383-APC-5B</strain>
    </source>
</reference>
<comment type="subcellular location">
    <subcellularLocation>
        <location evidence="1 6">Bacterial flagellum basal body</location>
    </subcellularLocation>
</comment>
<dbReference type="AlphaFoldDB" id="A0A7X2MYR1"/>
<dbReference type="RefSeq" id="WP_154530953.1">
    <property type="nucleotide sequence ID" value="NZ_JAXFSD010000070.1"/>
</dbReference>
<sequence>MGIDRINSQDYTYNLIKKGLNVANLRGQVIAHNMANINTKNFKRSSVSFEDTLKDVSSEIENKGYVDGASKLDYGQTKVVQDNSTSMRSDGNNVDLEVEKTNQAANTLMYNALITQANNQIKMTQMVINGGR</sequence>
<evidence type="ECO:0000313" key="7">
    <source>
        <dbReference type="EMBL" id="MSR91070.1"/>
    </source>
</evidence>
<dbReference type="EMBL" id="VULX01000007">
    <property type="protein sequence ID" value="MSR91070.1"/>
    <property type="molecule type" value="Genomic_DNA"/>
</dbReference>
<dbReference type="NCBIfam" id="NF009266">
    <property type="entry name" value="PRK12623.1"/>
    <property type="match status" value="1"/>
</dbReference>
<evidence type="ECO:0000256" key="5">
    <source>
        <dbReference type="ARBA" id="ARBA00024934"/>
    </source>
</evidence>
<accession>A0A7X2MYR1</accession>
<dbReference type="NCBIfam" id="TIGR01396">
    <property type="entry name" value="FlgB"/>
    <property type="match status" value="1"/>
</dbReference>
<keyword evidence="7" id="KW-0966">Cell projection</keyword>
<evidence type="ECO:0000256" key="3">
    <source>
        <dbReference type="ARBA" id="ARBA00014376"/>
    </source>
</evidence>
<dbReference type="InterPro" id="IPR006300">
    <property type="entry name" value="FlgB"/>
</dbReference>
<evidence type="ECO:0000313" key="8">
    <source>
        <dbReference type="Proteomes" id="UP000460287"/>
    </source>
</evidence>
<comment type="caution">
    <text evidence="7">The sequence shown here is derived from an EMBL/GenBank/DDBJ whole genome shotgun (WGS) entry which is preliminary data.</text>
</comment>
<name>A0A7X2MYR1_9CLOT</name>
<evidence type="ECO:0000256" key="1">
    <source>
        <dbReference type="ARBA" id="ARBA00004117"/>
    </source>
</evidence>
<comment type="similarity">
    <text evidence="2 6">Belongs to the flagella basal body rod proteins family.</text>
</comment>
<dbReference type="GO" id="GO:0071973">
    <property type="term" value="P:bacterial-type flagellum-dependent cell motility"/>
    <property type="evidence" value="ECO:0007669"/>
    <property type="project" value="InterPro"/>
</dbReference>
<evidence type="ECO:0000256" key="2">
    <source>
        <dbReference type="ARBA" id="ARBA00009677"/>
    </source>
</evidence>
<gene>
    <name evidence="7" type="primary">flgB</name>
    <name evidence="7" type="ORF">FYJ33_06525</name>
</gene>
<organism evidence="7 8">
    <name type="scientific">Inconstantimicrobium porci</name>
    <dbReference type="NCBI Taxonomy" id="2652291"/>
    <lineage>
        <taxon>Bacteria</taxon>
        <taxon>Bacillati</taxon>
        <taxon>Bacillota</taxon>
        <taxon>Clostridia</taxon>
        <taxon>Eubacteriales</taxon>
        <taxon>Clostridiaceae</taxon>
        <taxon>Inconstantimicrobium</taxon>
    </lineage>
</organism>
<dbReference type="Proteomes" id="UP000460287">
    <property type="component" value="Unassembled WGS sequence"/>
</dbReference>
<evidence type="ECO:0000256" key="4">
    <source>
        <dbReference type="ARBA" id="ARBA00023143"/>
    </source>
</evidence>
<evidence type="ECO:0000256" key="6">
    <source>
        <dbReference type="PIRNR" id="PIRNR002889"/>
    </source>
</evidence>
<keyword evidence="8" id="KW-1185">Reference proteome</keyword>
<keyword evidence="7" id="KW-0969">Cilium</keyword>
<proteinExistence type="inferred from homology"/>